<sequence length="347" mass="37390">MPEEPIGLSFLPPELAKQLQIAAYICVGTVAVSVWDILNNVTVEYRLFTSTKFGFPAVAYLLARLTSLEYQVHSSRAYPLGRCGVAHRVIESFYPVALSSTCLLFFFRVRAVYARSRIVTAIFGVLWLAVLGTAMTIPFGGDAIPIGPTPYCLISATVAPYAGACATMASVYDTAIFIAISYRLVTNTYPVHTHKELLKALLSGAYLPSFSKSLFVDGQVYYMISVISMVVTLVVYANVSPVYPGFLALPNLMLTSAMACRVYRNTKLGLLRESGNMTLSLPVSDVSTAPITPLTFALFPSHKNPDQTGTAHTGILDIQAVGIPASEAKPLTLGDSGIGRSRHTATV</sequence>
<dbReference type="Proteomes" id="UP001221757">
    <property type="component" value="Unassembled WGS sequence"/>
</dbReference>
<keyword evidence="1" id="KW-0812">Transmembrane</keyword>
<feature type="transmembrane region" description="Helical" evidence="1">
    <location>
        <begin position="21"/>
        <end position="41"/>
    </location>
</feature>
<keyword evidence="1" id="KW-1133">Transmembrane helix</keyword>
<dbReference type="AlphaFoldDB" id="A0AAD7CHF8"/>
<feature type="transmembrane region" description="Helical" evidence="1">
    <location>
        <begin position="161"/>
        <end position="185"/>
    </location>
</feature>
<accession>A0AAD7CHF8</accession>
<evidence type="ECO:0000256" key="1">
    <source>
        <dbReference type="SAM" id="Phobius"/>
    </source>
</evidence>
<protein>
    <submittedName>
        <fullName evidence="2">Uncharacterized protein</fullName>
    </submittedName>
</protein>
<organism evidence="2 3">
    <name type="scientific">Mycena rosella</name>
    <name type="common">Pink bonnet</name>
    <name type="synonym">Agaricus rosellus</name>
    <dbReference type="NCBI Taxonomy" id="1033263"/>
    <lineage>
        <taxon>Eukaryota</taxon>
        <taxon>Fungi</taxon>
        <taxon>Dikarya</taxon>
        <taxon>Basidiomycota</taxon>
        <taxon>Agaricomycotina</taxon>
        <taxon>Agaricomycetes</taxon>
        <taxon>Agaricomycetidae</taxon>
        <taxon>Agaricales</taxon>
        <taxon>Marasmiineae</taxon>
        <taxon>Mycenaceae</taxon>
        <taxon>Mycena</taxon>
    </lineage>
</organism>
<reference evidence="2" key="1">
    <citation type="submission" date="2023-03" db="EMBL/GenBank/DDBJ databases">
        <title>Massive genome expansion in bonnet fungi (Mycena s.s.) driven by repeated elements and novel gene families across ecological guilds.</title>
        <authorList>
            <consortium name="Lawrence Berkeley National Laboratory"/>
            <person name="Harder C.B."/>
            <person name="Miyauchi S."/>
            <person name="Viragh M."/>
            <person name="Kuo A."/>
            <person name="Thoen E."/>
            <person name="Andreopoulos B."/>
            <person name="Lu D."/>
            <person name="Skrede I."/>
            <person name="Drula E."/>
            <person name="Henrissat B."/>
            <person name="Morin E."/>
            <person name="Kohler A."/>
            <person name="Barry K."/>
            <person name="LaButti K."/>
            <person name="Morin E."/>
            <person name="Salamov A."/>
            <person name="Lipzen A."/>
            <person name="Mereny Z."/>
            <person name="Hegedus B."/>
            <person name="Baldrian P."/>
            <person name="Stursova M."/>
            <person name="Weitz H."/>
            <person name="Taylor A."/>
            <person name="Grigoriev I.V."/>
            <person name="Nagy L.G."/>
            <person name="Martin F."/>
            <person name="Kauserud H."/>
        </authorList>
    </citation>
    <scope>NUCLEOTIDE SEQUENCE</scope>
    <source>
        <strain evidence="2">CBHHK067</strain>
    </source>
</reference>
<name>A0AAD7CHF8_MYCRO</name>
<keyword evidence="1" id="KW-0472">Membrane</keyword>
<feature type="transmembrane region" description="Helical" evidence="1">
    <location>
        <begin position="121"/>
        <end position="141"/>
    </location>
</feature>
<evidence type="ECO:0000313" key="2">
    <source>
        <dbReference type="EMBL" id="KAJ7649157.1"/>
    </source>
</evidence>
<keyword evidence="3" id="KW-1185">Reference proteome</keyword>
<comment type="caution">
    <text evidence="2">The sequence shown here is derived from an EMBL/GenBank/DDBJ whole genome shotgun (WGS) entry which is preliminary data.</text>
</comment>
<evidence type="ECO:0000313" key="3">
    <source>
        <dbReference type="Proteomes" id="UP001221757"/>
    </source>
</evidence>
<feature type="transmembrane region" description="Helical" evidence="1">
    <location>
        <begin position="220"/>
        <end position="239"/>
    </location>
</feature>
<dbReference type="EMBL" id="JARKIE010000370">
    <property type="protein sequence ID" value="KAJ7649157.1"/>
    <property type="molecule type" value="Genomic_DNA"/>
</dbReference>
<gene>
    <name evidence="2" type="ORF">B0H17DRAFT_958693</name>
</gene>
<proteinExistence type="predicted"/>